<accession>A0AAV9P2K0</accession>
<dbReference type="EMBL" id="JAVRRT010000013">
    <property type="protein sequence ID" value="KAK5166594.1"/>
    <property type="molecule type" value="Genomic_DNA"/>
</dbReference>
<organism evidence="2 3">
    <name type="scientific">Saxophila tyrrhenica</name>
    <dbReference type="NCBI Taxonomy" id="1690608"/>
    <lineage>
        <taxon>Eukaryota</taxon>
        <taxon>Fungi</taxon>
        <taxon>Dikarya</taxon>
        <taxon>Ascomycota</taxon>
        <taxon>Pezizomycotina</taxon>
        <taxon>Dothideomycetes</taxon>
        <taxon>Dothideomycetidae</taxon>
        <taxon>Mycosphaerellales</taxon>
        <taxon>Extremaceae</taxon>
        <taxon>Saxophila</taxon>
    </lineage>
</organism>
<dbReference type="RefSeq" id="XP_064656476.1">
    <property type="nucleotide sequence ID" value="XM_064805371.1"/>
</dbReference>
<feature type="compositionally biased region" description="Basic and acidic residues" evidence="1">
    <location>
        <begin position="304"/>
        <end position="325"/>
    </location>
</feature>
<evidence type="ECO:0000313" key="3">
    <source>
        <dbReference type="Proteomes" id="UP001337655"/>
    </source>
</evidence>
<sequence length="340" mass="38561">MADQDDIKLKDAADTPDEVRHLVDKAAEAVSSTRRPKLILFPVGFEESLASYLRNKIEQEDLHLSFESPPEIVPHLPRTDDKKSTPVDDAANTAESLAELSQKQAEATTGKKISPSEGSEDGEAKSAYEAQISKYRWCKCSCDPAQFYGHDHYYVHLDTKESRWDEPTEFYWLWDTDRQEIDSAGLQRSTKGPQEPTPTAGQSDPTYYGYNPKIHGSYDPTAPYAQYHNQKRKEEKQAANVASSQMPSSDSTGYGMTGTFNRFTGNFQGGDRSAEQHNDYNKSGRQMNAYFDVDAAANAHAGRSLKEERRNKKLSKQELREMSEKRKARKVEKRMEFYKS</sequence>
<dbReference type="Proteomes" id="UP001337655">
    <property type="component" value="Unassembled WGS sequence"/>
</dbReference>
<dbReference type="AlphaFoldDB" id="A0AAV9P2K0"/>
<feature type="region of interest" description="Disordered" evidence="1">
    <location>
        <begin position="185"/>
        <end position="254"/>
    </location>
</feature>
<feature type="compositionally biased region" description="Basic and acidic residues" evidence="1">
    <location>
        <begin position="77"/>
        <end position="86"/>
    </location>
</feature>
<keyword evidence="3" id="KW-1185">Reference proteome</keyword>
<gene>
    <name evidence="2" type="ORF">LTR77_008137</name>
</gene>
<proteinExistence type="predicted"/>
<dbReference type="GeneID" id="89929471"/>
<name>A0AAV9P2K0_9PEZI</name>
<comment type="caution">
    <text evidence="2">The sequence shown here is derived from an EMBL/GenBank/DDBJ whole genome shotgun (WGS) entry which is preliminary data.</text>
</comment>
<evidence type="ECO:0008006" key="4">
    <source>
        <dbReference type="Google" id="ProtNLM"/>
    </source>
</evidence>
<feature type="region of interest" description="Disordered" evidence="1">
    <location>
        <begin position="300"/>
        <end position="340"/>
    </location>
</feature>
<feature type="compositionally biased region" description="Polar residues" evidence="1">
    <location>
        <begin position="240"/>
        <end position="254"/>
    </location>
</feature>
<reference evidence="2 3" key="1">
    <citation type="submission" date="2023-08" db="EMBL/GenBank/DDBJ databases">
        <title>Black Yeasts Isolated from many extreme environments.</title>
        <authorList>
            <person name="Coleine C."/>
            <person name="Stajich J.E."/>
            <person name="Selbmann L."/>
        </authorList>
    </citation>
    <scope>NUCLEOTIDE SEQUENCE [LARGE SCALE GENOMIC DNA]</scope>
    <source>
        <strain evidence="2 3">CCFEE 5935</strain>
    </source>
</reference>
<feature type="compositionally biased region" description="Polar residues" evidence="1">
    <location>
        <begin position="93"/>
        <end position="107"/>
    </location>
</feature>
<evidence type="ECO:0000313" key="2">
    <source>
        <dbReference type="EMBL" id="KAK5166594.1"/>
    </source>
</evidence>
<feature type="region of interest" description="Disordered" evidence="1">
    <location>
        <begin position="63"/>
        <end position="126"/>
    </location>
</feature>
<feature type="compositionally biased region" description="Polar residues" evidence="1">
    <location>
        <begin position="186"/>
        <end position="205"/>
    </location>
</feature>
<evidence type="ECO:0000256" key="1">
    <source>
        <dbReference type="SAM" id="MobiDB-lite"/>
    </source>
</evidence>
<protein>
    <recommendedName>
        <fullName evidence="4">WW domain-containing protein</fullName>
    </recommendedName>
</protein>